<proteinExistence type="predicted"/>
<evidence type="ECO:0000313" key="1">
    <source>
        <dbReference type="EMBL" id="AAQ63322.1"/>
    </source>
</evidence>
<name>Q6UYL9_9CAUD</name>
<sequence>MKTFQLNADLVRCAAAWVYGGDPAAMKYPALNRIRIEPHHPGAIIIATCSHAMFVAYDPEAVVPEPALISVPQDLLDAGALLGVNTTEREIRFGDDGVAVYARGKLKHKSRLAIDTHLLRGVKAHYANWRAAIPAKMDFLKANPAIPTMMNMDFLGRLGRMSEGWGEYRQVFFATCGKQSITPGDGQRTDYRNFFAFFPWKRDVFLLFAPMGGMPSAKDFGYPEWLEDKPDDPAAGL</sequence>
<evidence type="ECO:0000313" key="2">
    <source>
        <dbReference type="Proteomes" id="UP000002549"/>
    </source>
</evidence>
<keyword evidence="2" id="KW-1185">Reference proteome</keyword>
<organism evidence="1 2">
    <name type="scientific">Burkholderia phage BcepNazgul</name>
    <dbReference type="NCBI Taxonomy" id="242861"/>
    <lineage>
        <taxon>Viruses</taxon>
        <taxon>Duplodnaviria</taxon>
        <taxon>Heunggongvirae</taxon>
        <taxon>Uroviricota</taxon>
        <taxon>Caudoviricetes</taxon>
        <taxon>Casjensviridae</taxon>
        <taxon>Nazgulvirus</taxon>
        <taxon>Nazgulvirus bcepnazgul</taxon>
        <taxon>Burkholderia virus BcepNazgul</taxon>
    </lineage>
</organism>
<dbReference type="GeneID" id="2559557"/>
<dbReference type="EMBL" id="AY357582">
    <property type="protein sequence ID" value="AAQ63322.1"/>
    <property type="molecule type" value="Genomic_DNA"/>
</dbReference>
<dbReference type="RefSeq" id="NP_918955.1">
    <property type="nucleotide sequence ID" value="NC_005091.2"/>
</dbReference>
<dbReference type="Proteomes" id="UP000002549">
    <property type="component" value="Segment"/>
</dbReference>
<protein>
    <submittedName>
        <fullName evidence="1">Uncharacterized protein</fullName>
    </submittedName>
</protein>
<dbReference type="KEGG" id="vg:2559557"/>
<accession>Q6UYL9</accession>
<reference evidence="1" key="1">
    <citation type="submission" date="2006-02" db="EMBL/GenBank/DDBJ databases">
        <title>Complete nucleotide sequence of BcepNazgul, a novel soil phage of Burkholderia cepacia genomovar VII.</title>
        <authorList>
            <person name="Summer E.J."/>
            <person name="Peek M.L."/>
            <person name="Haliburton J.R."/>
            <person name="Hall E."/>
            <person name="Heusinkveld K."/>
            <person name="Simser J."/>
            <person name="No E.G."/>
            <person name="Gonzalez C.F."/>
            <person name="Young R.F."/>
        </authorList>
    </citation>
    <scope>NUCLEOTIDE SEQUENCE [LARGE SCALE GENOMIC DNA]</scope>
</reference>
<gene>
    <name evidence="1" type="ORF">Nazgul21</name>
</gene>